<protein>
    <recommendedName>
        <fullName evidence="4">YesK-like protein</fullName>
    </recommendedName>
</protein>
<feature type="transmembrane region" description="Helical" evidence="1">
    <location>
        <begin position="6"/>
        <end position="23"/>
    </location>
</feature>
<reference evidence="3" key="1">
    <citation type="journal article" date="2019" name="Int. J. Syst. Evol. Microbiol.">
        <title>The Global Catalogue of Microorganisms (GCM) 10K type strain sequencing project: providing services to taxonomists for standard genome sequencing and annotation.</title>
        <authorList>
            <consortium name="The Broad Institute Genomics Platform"/>
            <consortium name="The Broad Institute Genome Sequencing Center for Infectious Disease"/>
            <person name="Wu L."/>
            <person name="Ma J."/>
        </authorList>
    </citation>
    <scope>NUCLEOTIDE SEQUENCE [LARGE SCALE GENOMIC DNA]</scope>
    <source>
        <strain evidence="3">CGMCC 1.14993</strain>
    </source>
</reference>
<dbReference type="OrthoDB" id="9925535at2"/>
<dbReference type="Proteomes" id="UP000626244">
    <property type="component" value="Unassembled WGS sequence"/>
</dbReference>
<keyword evidence="1" id="KW-0472">Membrane</keyword>
<feature type="transmembrane region" description="Helical" evidence="1">
    <location>
        <begin position="59"/>
        <end position="85"/>
    </location>
</feature>
<dbReference type="AlphaFoldDB" id="A0A8J3EWA4"/>
<keyword evidence="1" id="KW-0812">Transmembrane</keyword>
<comment type="caution">
    <text evidence="2">The sequence shown here is derived from an EMBL/GenBank/DDBJ whole genome shotgun (WGS) entry which is preliminary data.</text>
</comment>
<name>A0A8J3EWA4_9BACI</name>
<gene>
    <name evidence="2" type="ORF">GCM10007380_04730</name>
</gene>
<dbReference type="RefSeq" id="WP_087998764.1">
    <property type="nucleotide sequence ID" value="NZ_BMHB01000001.1"/>
</dbReference>
<accession>A0A8J3EWA4</accession>
<organism evidence="2 3">
    <name type="scientific">Gottfriedia solisilvae</name>
    <dbReference type="NCBI Taxonomy" id="1516104"/>
    <lineage>
        <taxon>Bacteria</taxon>
        <taxon>Bacillati</taxon>
        <taxon>Bacillota</taxon>
        <taxon>Bacilli</taxon>
        <taxon>Bacillales</taxon>
        <taxon>Bacillaceae</taxon>
        <taxon>Gottfriedia</taxon>
    </lineage>
</organism>
<proteinExistence type="predicted"/>
<evidence type="ECO:0008006" key="4">
    <source>
        <dbReference type="Google" id="ProtNLM"/>
    </source>
</evidence>
<dbReference type="EMBL" id="BMHB01000001">
    <property type="protein sequence ID" value="GGI10822.1"/>
    <property type="molecule type" value="Genomic_DNA"/>
</dbReference>
<feature type="transmembrane region" description="Helical" evidence="1">
    <location>
        <begin position="30"/>
        <end position="53"/>
    </location>
</feature>
<keyword evidence="1" id="KW-1133">Transmembrane helix</keyword>
<evidence type="ECO:0000313" key="3">
    <source>
        <dbReference type="Proteomes" id="UP000626244"/>
    </source>
</evidence>
<keyword evidence="3" id="KW-1185">Reference proteome</keyword>
<evidence type="ECO:0000256" key="1">
    <source>
        <dbReference type="SAM" id="Phobius"/>
    </source>
</evidence>
<sequence>MYTLTDHQFVIIVVLMVVFLLALTKNKKIIALFISFSLLVIGTIMFFLGFGTIGGFEGMAVTLAGFIYGAVGLVSILIISFAIYFRSKSESNSIDKF</sequence>
<evidence type="ECO:0000313" key="2">
    <source>
        <dbReference type="EMBL" id="GGI10822.1"/>
    </source>
</evidence>